<evidence type="ECO:0000313" key="1">
    <source>
        <dbReference type="EMBL" id="MER6903735.1"/>
    </source>
</evidence>
<protein>
    <submittedName>
        <fullName evidence="1">Uncharacterized protein</fullName>
    </submittedName>
</protein>
<name>A0ABV1VB62_9ACTN</name>
<reference evidence="1 2" key="1">
    <citation type="submission" date="2024-06" db="EMBL/GenBank/DDBJ databases">
        <title>The Natural Products Discovery Center: Release of the First 8490 Sequenced Strains for Exploring Actinobacteria Biosynthetic Diversity.</title>
        <authorList>
            <person name="Kalkreuter E."/>
            <person name="Kautsar S.A."/>
            <person name="Yang D."/>
            <person name="Bader C.D."/>
            <person name="Teijaro C.N."/>
            <person name="Fluegel L."/>
            <person name="Davis C.M."/>
            <person name="Simpson J.R."/>
            <person name="Lauterbach L."/>
            <person name="Steele A.D."/>
            <person name="Gui C."/>
            <person name="Meng S."/>
            <person name="Li G."/>
            <person name="Viehrig K."/>
            <person name="Ye F."/>
            <person name="Su P."/>
            <person name="Kiefer A.F."/>
            <person name="Nichols A."/>
            <person name="Cepeda A.J."/>
            <person name="Yan W."/>
            <person name="Fan B."/>
            <person name="Jiang Y."/>
            <person name="Adhikari A."/>
            <person name="Zheng C.-J."/>
            <person name="Schuster L."/>
            <person name="Cowan T.M."/>
            <person name="Smanski M.J."/>
            <person name="Chevrette M.G."/>
            <person name="De Carvalho L.P.S."/>
            <person name="Shen B."/>
        </authorList>
    </citation>
    <scope>NUCLEOTIDE SEQUENCE [LARGE SCALE GENOMIC DNA]</scope>
    <source>
        <strain evidence="1 2">NPDC000632</strain>
    </source>
</reference>
<accession>A0ABV1VB62</accession>
<comment type="caution">
    <text evidence="1">The sequence shown here is derived from an EMBL/GenBank/DDBJ whole genome shotgun (WGS) entry which is preliminary data.</text>
</comment>
<keyword evidence="2" id="KW-1185">Reference proteome</keyword>
<gene>
    <name evidence="1" type="ORF">ABT322_08090</name>
</gene>
<proteinExistence type="predicted"/>
<dbReference type="RefSeq" id="WP_350726316.1">
    <property type="nucleotide sequence ID" value="NZ_JBEPCO010000092.1"/>
</dbReference>
<evidence type="ECO:0000313" key="2">
    <source>
        <dbReference type="Proteomes" id="UP001490330"/>
    </source>
</evidence>
<sequence>MIKTYVAWYREGPMDESEFRSVTDHLLAESGMSLEHPTLGCGMLLNVVGDQVRLSPRRIRELVGLSVGPLCLQFWLSADTDVVCDVRYVAPDTQILTFELHGLTDHQRELVEGAVQRLIQRERDKTVALLVDHGGETEEGEDDALVLYGRLPTGPCPDQVQLRTDRLSAIPALLAGAEVTDLGNGLSALRWR</sequence>
<organism evidence="1 2">
    <name type="scientific">Streptomyces flaveolus</name>
    <dbReference type="NCBI Taxonomy" id="67297"/>
    <lineage>
        <taxon>Bacteria</taxon>
        <taxon>Bacillati</taxon>
        <taxon>Actinomycetota</taxon>
        <taxon>Actinomycetes</taxon>
        <taxon>Kitasatosporales</taxon>
        <taxon>Streptomycetaceae</taxon>
        <taxon>Streptomyces</taxon>
    </lineage>
</organism>
<dbReference type="EMBL" id="JBEPCV010000005">
    <property type="protein sequence ID" value="MER6903735.1"/>
    <property type="molecule type" value="Genomic_DNA"/>
</dbReference>
<dbReference type="Proteomes" id="UP001490330">
    <property type="component" value="Unassembled WGS sequence"/>
</dbReference>